<dbReference type="RefSeq" id="WP_095308140.1">
    <property type="nucleotide sequence ID" value="NZ_JAMAWL010000014.1"/>
</dbReference>
<dbReference type="Proteomes" id="UP000285456">
    <property type="component" value="Unassembled WGS sequence"/>
</dbReference>
<comment type="caution">
    <text evidence="2">The sequence shown here is derived from an EMBL/GenBank/DDBJ whole genome shotgun (WGS) entry which is preliminary data.</text>
</comment>
<protein>
    <submittedName>
        <fullName evidence="2">RidA family protein</fullName>
    </submittedName>
</protein>
<accession>A0A417YPR7</accession>
<dbReference type="FunFam" id="3.30.1330.40:FF:000001">
    <property type="entry name" value="L-PSP family endoribonuclease"/>
    <property type="match status" value="1"/>
</dbReference>
<evidence type="ECO:0000256" key="1">
    <source>
        <dbReference type="ARBA" id="ARBA00010552"/>
    </source>
</evidence>
<dbReference type="CDD" id="cd00448">
    <property type="entry name" value="YjgF_YER057c_UK114_family"/>
    <property type="match status" value="1"/>
</dbReference>
<comment type="similarity">
    <text evidence="1">Belongs to the RutC family.</text>
</comment>
<evidence type="ECO:0000313" key="3">
    <source>
        <dbReference type="Proteomes" id="UP000285456"/>
    </source>
</evidence>
<sequence>MKPIHTDYSKQQGAHYVPAMEHNGVLYISGQLSKDPKTGRIPTGGIKAEAEQALANLELVLKARGLQREDVIFCRVYTPDVAYWDEINAVYAQFFGDHKPARAIVPTNALHFGCLVEIEAMAAIGEGK</sequence>
<dbReference type="SUPFAM" id="SSF55298">
    <property type="entry name" value="YjgF-like"/>
    <property type="match status" value="1"/>
</dbReference>
<organism evidence="2 3">
    <name type="scientific">Oceanobacillus profundus</name>
    <dbReference type="NCBI Taxonomy" id="372463"/>
    <lineage>
        <taxon>Bacteria</taxon>
        <taxon>Bacillati</taxon>
        <taxon>Bacillota</taxon>
        <taxon>Bacilli</taxon>
        <taxon>Bacillales</taxon>
        <taxon>Bacillaceae</taxon>
        <taxon>Oceanobacillus</taxon>
    </lineage>
</organism>
<dbReference type="OrthoDB" id="9803101at2"/>
<evidence type="ECO:0000313" key="2">
    <source>
        <dbReference type="EMBL" id="RHW35610.1"/>
    </source>
</evidence>
<keyword evidence="3" id="KW-1185">Reference proteome</keyword>
<dbReference type="GO" id="GO:0005829">
    <property type="term" value="C:cytosol"/>
    <property type="evidence" value="ECO:0007669"/>
    <property type="project" value="TreeGrafter"/>
</dbReference>
<name>A0A417YPR7_9BACI</name>
<dbReference type="Gene3D" id="3.30.1330.40">
    <property type="entry name" value="RutC-like"/>
    <property type="match status" value="1"/>
</dbReference>
<dbReference type="EMBL" id="QWEH01000001">
    <property type="protein sequence ID" value="RHW35610.1"/>
    <property type="molecule type" value="Genomic_DNA"/>
</dbReference>
<dbReference type="InterPro" id="IPR006175">
    <property type="entry name" value="YjgF/YER057c/UK114"/>
</dbReference>
<dbReference type="PANTHER" id="PTHR11803">
    <property type="entry name" value="2-IMINOBUTANOATE/2-IMINOPROPANOATE DEAMINASE RIDA"/>
    <property type="match status" value="1"/>
</dbReference>
<dbReference type="AlphaFoldDB" id="A0A417YPR7"/>
<dbReference type="Pfam" id="PF01042">
    <property type="entry name" value="Ribonuc_L-PSP"/>
    <property type="match status" value="1"/>
</dbReference>
<dbReference type="GO" id="GO:0019239">
    <property type="term" value="F:deaminase activity"/>
    <property type="evidence" value="ECO:0007669"/>
    <property type="project" value="TreeGrafter"/>
</dbReference>
<gene>
    <name evidence="2" type="ORF">D1B32_03025</name>
</gene>
<dbReference type="InterPro" id="IPR035959">
    <property type="entry name" value="RutC-like_sf"/>
</dbReference>
<proteinExistence type="inferred from homology"/>
<dbReference type="PANTHER" id="PTHR11803:SF58">
    <property type="entry name" value="PROTEIN HMF1-RELATED"/>
    <property type="match status" value="1"/>
</dbReference>
<reference evidence="2 3" key="1">
    <citation type="journal article" date="2007" name="Int. J. Syst. Evol. Microbiol.">
        <title>Oceanobacillus profundus sp. nov., isolated from a deep-sea sediment core.</title>
        <authorList>
            <person name="Kim Y.G."/>
            <person name="Choi D.H."/>
            <person name="Hyun S."/>
            <person name="Cho B.C."/>
        </authorList>
    </citation>
    <scope>NUCLEOTIDE SEQUENCE [LARGE SCALE GENOMIC DNA]</scope>
    <source>
        <strain evidence="2 3">DSM 18246</strain>
    </source>
</reference>